<keyword evidence="4" id="KW-0449">Lipoprotein</keyword>
<gene>
    <name evidence="4" type="ORF">HGP28_10200</name>
</gene>
<feature type="signal peptide" evidence="3">
    <location>
        <begin position="1"/>
        <end position="23"/>
    </location>
</feature>
<dbReference type="InterPro" id="IPR007428">
    <property type="entry name" value="MlaA"/>
</dbReference>
<dbReference type="Pfam" id="PF04333">
    <property type="entry name" value="MlaA"/>
    <property type="match status" value="1"/>
</dbReference>
<feature type="chain" id="PRO_5031570126" evidence="3">
    <location>
        <begin position="24"/>
        <end position="255"/>
    </location>
</feature>
<dbReference type="Proteomes" id="UP000535589">
    <property type="component" value="Unassembled WGS sequence"/>
</dbReference>
<evidence type="ECO:0000256" key="1">
    <source>
        <dbReference type="ARBA" id="ARBA00010634"/>
    </source>
</evidence>
<sequence>MYKMGNALALSCLLLLGTAGCSSVPTDEANGASTANDPFEGFNRVMWDFNFNYLDPYIVRPVSLGYVEYTPEPVRTGIANFLSNLDEPASVVNNLLMGNGTKAMDHFNRFWINSSLGLLGFIDVAGYTGITKQDNKSFGDAVGHWGVGNGPYLMIPAVGPYTVRETTDFVDGLYVPLSLLNFWAGVGKWALEGMETRASLEPQQALIDDSPDPYILTREIYLQRQDFKAEVEAPEENAEEEALLDEYLEDDFDFE</sequence>
<name>A0A7X8TRH0_9VIBR</name>
<accession>A0A7X8TRH0</accession>
<comment type="similarity">
    <text evidence="1">Belongs to the MlaA family.</text>
</comment>
<dbReference type="PANTHER" id="PTHR30035:SF3">
    <property type="entry name" value="INTERMEMBRANE PHOSPHOLIPID TRANSPORT SYSTEM LIPOPROTEIN MLAA"/>
    <property type="match status" value="1"/>
</dbReference>
<evidence type="ECO:0000256" key="3">
    <source>
        <dbReference type="SAM" id="SignalP"/>
    </source>
</evidence>
<evidence type="ECO:0000256" key="2">
    <source>
        <dbReference type="ARBA" id="ARBA00022729"/>
    </source>
</evidence>
<evidence type="ECO:0000313" key="5">
    <source>
        <dbReference type="Proteomes" id="UP000535589"/>
    </source>
</evidence>
<keyword evidence="5" id="KW-1185">Reference proteome</keyword>
<dbReference type="PROSITE" id="PS51257">
    <property type="entry name" value="PROKAR_LIPOPROTEIN"/>
    <property type="match status" value="1"/>
</dbReference>
<reference evidence="4 5" key="1">
    <citation type="submission" date="2020-04" db="EMBL/GenBank/DDBJ databases">
        <title>Vibrio sp. SM6, a novel species isolated from seawater.</title>
        <authorList>
            <person name="Wang X."/>
        </authorList>
    </citation>
    <scope>NUCLEOTIDE SEQUENCE [LARGE SCALE GENOMIC DNA]</scope>
    <source>
        <strain evidence="4 5">SM6</strain>
    </source>
</reference>
<comment type="caution">
    <text evidence="4">The sequence shown here is derived from an EMBL/GenBank/DDBJ whole genome shotgun (WGS) entry which is preliminary data.</text>
</comment>
<evidence type="ECO:0000313" key="4">
    <source>
        <dbReference type="EMBL" id="NLS13262.1"/>
    </source>
</evidence>
<dbReference type="PANTHER" id="PTHR30035">
    <property type="entry name" value="LIPOPROTEIN VACJ-RELATED"/>
    <property type="match status" value="1"/>
</dbReference>
<organism evidence="4 5">
    <name type="scientific">Vibrio agarilyticus</name>
    <dbReference type="NCBI Taxonomy" id="2726741"/>
    <lineage>
        <taxon>Bacteria</taxon>
        <taxon>Pseudomonadati</taxon>
        <taxon>Pseudomonadota</taxon>
        <taxon>Gammaproteobacteria</taxon>
        <taxon>Vibrionales</taxon>
        <taxon>Vibrionaceae</taxon>
        <taxon>Vibrio</taxon>
    </lineage>
</organism>
<keyword evidence="2 3" id="KW-0732">Signal</keyword>
<dbReference type="EMBL" id="JABAIK010000008">
    <property type="protein sequence ID" value="NLS13262.1"/>
    <property type="molecule type" value="Genomic_DNA"/>
</dbReference>
<dbReference type="GO" id="GO:0016020">
    <property type="term" value="C:membrane"/>
    <property type="evidence" value="ECO:0007669"/>
    <property type="project" value="InterPro"/>
</dbReference>
<protein>
    <submittedName>
        <fullName evidence="4">VacJ family lipoprotein</fullName>
    </submittedName>
</protein>
<dbReference type="GO" id="GO:0120010">
    <property type="term" value="P:intermembrane phospholipid transfer"/>
    <property type="evidence" value="ECO:0007669"/>
    <property type="project" value="TreeGrafter"/>
</dbReference>
<dbReference type="PRINTS" id="PR01805">
    <property type="entry name" value="VACJLIPOPROT"/>
</dbReference>
<proteinExistence type="inferred from homology"/>
<dbReference type="RefSeq" id="WP_168836350.1">
    <property type="nucleotide sequence ID" value="NZ_JABAIK010000008.1"/>
</dbReference>
<dbReference type="AlphaFoldDB" id="A0A7X8TRH0"/>